<evidence type="ECO:0000313" key="1">
    <source>
        <dbReference type="EMBL" id="SDY18187.1"/>
    </source>
</evidence>
<dbReference type="Gene3D" id="3.10.129.10">
    <property type="entry name" value="Hotdog Thioesterase"/>
    <property type="match status" value="1"/>
</dbReference>
<protein>
    <submittedName>
        <fullName evidence="1">Acyl-CoA thioester hydrolase</fullName>
    </submittedName>
</protein>
<reference evidence="1 2" key="1">
    <citation type="submission" date="2016-10" db="EMBL/GenBank/DDBJ databases">
        <authorList>
            <person name="de Groot N.N."/>
        </authorList>
    </citation>
    <scope>NUCLEOTIDE SEQUENCE [LARGE SCALE GENOMIC DNA]</scope>
    <source>
        <strain evidence="1 2">CPCC 202699</strain>
    </source>
</reference>
<dbReference type="STRING" id="589385.SAMN05421504_104794"/>
<keyword evidence="1" id="KW-0378">Hydrolase</keyword>
<accession>A0A1H3HRU4</accession>
<dbReference type="GO" id="GO:0047617">
    <property type="term" value="F:fatty acyl-CoA hydrolase activity"/>
    <property type="evidence" value="ECO:0007669"/>
    <property type="project" value="TreeGrafter"/>
</dbReference>
<organism evidence="1 2">
    <name type="scientific">Amycolatopsis xylanica</name>
    <dbReference type="NCBI Taxonomy" id="589385"/>
    <lineage>
        <taxon>Bacteria</taxon>
        <taxon>Bacillati</taxon>
        <taxon>Actinomycetota</taxon>
        <taxon>Actinomycetes</taxon>
        <taxon>Pseudonocardiales</taxon>
        <taxon>Pseudonocardiaceae</taxon>
        <taxon>Amycolatopsis</taxon>
    </lineage>
</organism>
<dbReference type="CDD" id="cd00586">
    <property type="entry name" value="4HBT"/>
    <property type="match status" value="1"/>
</dbReference>
<dbReference type="RefSeq" id="WP_091291836.1">
    <property type="nucleotide sequence ID" value="NZ_FNON01000004.1"/>
</dbReference>
<gene>
    <name evidence="1" type="ORF">SAMN05421504_104794</name>
</gene>
<name>A0A1H3HRU4_9PSEU</name>
<dbReference type="OrthoDB" id="9799036at2"/>
<dbReference type="Proteomes" id="UP000199515">
    <property type="component" value="Unassembled WGS sequence"/>
</dbReference>
<dbReference type="AlphaFoldDB" id="A0A1H3HRU4"/>
<proteinExistence type="predicted"/>
<dbReference type="EMBL" id="FNON01000004">
    <property type="protein sequence ID" value="SDY18187.1"/>
    <property type="molecule type" value="Genomic_DNA"/>
</dbReference>
<dbReference type="SUPFAM" id="SSF54637">
    <property type="entry name" value="Thioesterase/thiol ester dehydrase-isomerase"/>
    <property type="match status" value="1"/>
</dbReference>
<evidence type="ECO:0000313" key="2">
    <source>
        <dbReference type="Proteomes" id="UP000199515"/>
    </source>
</evidence>
<dbReference type="PANTHER" id="PTHR31793">
    <property type="entry name" value="4-HYDROXYBENZOYL-COA THIOESTERASE FAMILY MEMBER"/>
    <property type="match status" value="1"/>
</dbReference>
<dbReference type="Pfam" id="PF13279">
    <property type="entry name" value="4HBT_2"/>
    <property type="match status" value="1"/>
</dbReference>
<dbReference type="PANTHER" id="PTHR31793:SF24">
    <property type="entry name" value="LONG-CHAIN ACYL-COA THIOESTERASE FADM"/>
    <property type="match status" value="1"/>
</dbReference>
<dbReference type="InterPro" id="IPR050563">
    <property type="entry name" value="4-hydroxybenzoyl-CoA_TE"/>
</dbReference>
<keyword evidence="2" id="KW-1185">Reference proteome</keyword>
<dbReference type="InterPro" id="IPR029069">
    <property type="entry name" value="HotDog_dom_sf"/>
</dbReference>
<sequence length="139" mass="15365">MTYVALVRPRWSDMDVFGHVNHAAMVTLLEEARVPLLFGEAVKAGLTELPKGVVVVKMSVNYHAPVIADGQDIRIELSLKELRFASFTLGYSVHNGPSEADKVAVTAETVLAPFDTVTERPRRLSDEERVFLEEGLRSA</sequence>